<dbReference type="Gene3D" id="1.20.58.1040">
    <property type="match status" value="1"/>
</dbReference>
<gene>
    <name evidence="14" type="ORF">SASPL_146729</name>
</gene>
<dbReference type="GO" id="GO:0098552">
    <property type="term" value="C:side of membrane"/>
    <property type="evidence" value="ECO:0007669"/>
    <property type="project" value="UniProtKB-KW"/>
</dbReference>
<keyword evidence="6" id="KW-0378">Hydrolase</keyword>
<organism evidence="14">
    <name type="scientific">Salvia splendens</name>
    <name type="common">Scarlet sage</name>
    <dbReference type="NCBI Taxonomy" id="180675"/>
    <lineage>
        <taxon>Eukaryota</taxon>
        <taxon>Viridiplantae</taxon>
        <taxon>Streptophyta</taxon>
        <taxon>Embryophyta</taxon>
        <taxon>Tracheophyta</taxon>
        <taxon>Spermatophyta</taxon>
        <taxon>Magnoliopsida</taxon>
        <taxon>eudicotyledons</taxon>
        <taxon>Gunneridae</taxon>
        <taxon>Pentapetalae</taxon>
        <taxon>asterids</taxon>
        <taxon>lamiids</taxon>
        <taxon>Lamiales</taxon>
        <taxon>Lamiaceae</taxon>
        <taxon>Nepetoideae</taxon>
        <taxon>Mentheae</taxon>
        <taxon>Salviinae</taxon>
        <taxon>Salvia</taxon>
        <taxon>Salvia subgen. Calosphace</taxon>
        <taxon>core Calosphace</taxon>
    </lineage>
</organism>
<accession>A0A8X8Z5Z8</accession>
<dbReference type="SUPFAM" id="SSF51445">
    <property type="entry name" value="(Trans)glycosidases"/>
    <property type="match status" value="1"/>
</dbReference>
<keyword evidence="4" id="KW-0336">GPI-anchor</keyword>
<protein>
    <recommendedName>
        <fullName evidence="13">X8 domain-containing protein</fullName>
    </recommendedName>
</protein>
<keyword evidence="15" id="KW-1185">Reference proteome</keyword>
<evidence type="ECO:0000256" key="7">
    <source>
        <dbReference type="ARBA" id="ARBA00023136"/>
    </source>
</evidence>
<dbReference type="GO" id="GO:0009506">
    <property type="term" value="C:plasmodesma"/>
    <property type="evidence" value="ECO:0007669"/>
    <property type="project" value="UniProtKB-ARBA"/>
</dbReference>
<dbReference type="InterPro" id="IPR044788">
    <property type="entry name" value="X8_dom_prot"/>
</dbReference>
<dbReference type="Pfam" id="PF07983">
    <property type="entry name" value="X8"/>
    <property type="match status" value="1"/>
</dbReference>
<dbReference type="InterPro" id="IPR017853">
    <property type="entry name" value="GH"/>
</dbReference>
<evidence type="ECO:0000256" key="10">
    <source>
        <dbReference type="ARBA" id="ARBA00023288"/>
    </source>
</evidence>
<dbReference type="FunFam" id="1.20.58.1040:FF:000001">
    <property type="entry name" value="Glucan endo-1,3-beta-glucosidase 4"/>
    <property type="match status" value="1"/>
</dbReference>
<evidence type="ECO:0000256" key="1">
    <source>
        <dbReference type="ARBA" id="ARBA00004609"/>
    </source>
</evidence>
<feature type="domain" description="X8" evidence="13">
    <location>
        <begin position="289"/>
        <end position="371"/>
    </location>
</feature>
<keyword evidence="5" id="KW-0732">Signal</keyword>
<evidence type="ECO:0000313" key="14">
    <source>
        <dbReference type="EMBL" id="KAG6392507.1"/>
    </source>
</evidence>
<comment type="caution">
    <text evidence="14">The sequence shown here is derived from an EMBL/GenBank/DDBJ whole genome shotgun (WGS) entry which is preliminary data.</text>
</comment>
<dbReference type="PANTHER" id="PTHR31044:SF140">
    <property type="entry name" value="EXPRESSED PROTEIN"/>
    <property type="match status" value="1"/>
</dbReference>
<evidence type="ECO:0000256" key="5">
    <source>
        <dbReference type="ARBA" id="ARBA00022729"/>
    </source>
</evidence>
<keyword evidence="9" id="KW-0325">Glycoprotein</keyword>
<reference evidence="14" key="2">
    <citation type="submission" date="2020-08" db="EMBL/GenBank/DDBJ databases">
        <title>Plant Genome Project.</title>
        <authorList>
            <person name="Zhang R.-G."/>
        </authorList>
    </citation>
    <scope>NUCLEOTIDE SEQUENCE</scope>
    <source>
        <strain evidence="14">Huo1</strain>
        <tissue evidence="14">Leaf</tissue>
    </source>
</reference>
<dbReference type="GO" id="GO:0005886">
    <property type="term" value="C:plasma membrane"/>
    <property type="evidence" value="ECO:0007669"/>
    <property type="project" value="UniProtKB-SubCell"/>
</dbReference>
<evidence type="ECO:0000313" key="15">
    <source>
        <dbReference type="Proteomes" id="UP000298416"/>
    </source>
</evidence>
<dbReference type="GO" id="GO:0005975">
    <property type="term" value="P:carbohydrate metabolic process"/>
    <property type="evidence" value="ECO:0007669"/>
    <property type="project" value="InterPro"/>
</dbReference>
<dbReference type="GO" id="GO:0004553">
    <property type="term" value="F:hydrolase activity, hydrolyzing O-glycosyl compounds"/>
    <property type="evidence" value="ECO:0007669"/>
    <property type="project" value="InterPro"/>
</dbReference>
<comment type="similarity">
    <text evidence="2 12">Belongs to the glycosyl hydrolase 17 family.</text>
</comment>
<evidence type="ECO:0000256" key="11">
    <source>
        <dbReference type="ARBA" id="ARBA00023295"/>
    </source>
</evidence>
<keyword evidence="10" id="KW-0449">Lipoprotein</keyword>
<dbReference type="InterPro" id="IPR000490">
    <property type="entry name" value="Glyco_hydro_17"/>
</dbReference>
<keyword evidence="11" id="KW-0326">Glycosidase</keyword>
<dbReference type="PANTHER" id="PTHR31044">
    <property type="entry name" value="BETA-1,3 GLUCANASE"/>
    <property type="match status" value="1"/>
</dbReference>
<evidence type="ECO:0000259" key="13">
    <source>
        <dbReference type="SMART" id="SM00768"/>
    </source>
</evidence>
<sequence>MQPWPPLGGTAFRRVWGGLVSRGGVVDRVDNLMHFFSQDGWLSLVQSNSQEPPSAAVHVELPHLKNVSASVLAAENWLRTYVLPHYPSTNITTIVVGRNVLCRRDQHHNFGLLLPAVKNLHHSLTRWALHHQIKPAAAFSSDCLDPLSKSYRDDVAQSYIKPLLTFLEGVKSPYVVHPPQPALEKSHSNAMKNLGVSMIMSNVRRQLTHKVKNPNPFPPRPAPSIPTFALPPLVGTIPPQPNYHVPAPYISPMASPPLYGPHLPPCDPSRSVGVAPAPLPPHAHHVHGTWCVAKPSVPAETLQEALDYACGEGDVDCDAIKEDGNCYYPDTVVAHASYAFNSYWQKTKANGGTCGFGGTAMIITSDPNSPFPSEVKIELWASSVLELQTFGDNFCGI</sequence>
<proteinExistence type="inferred from homology"/>
<dbReference type="Gene3D" id="3.20.20.80">
    <property type="entry name" value="Glycosidases"/>
    <property type="match status" value="1"/>
</dbReference>
<dbReference type="EMBL" id="PNBA02000018">
    <property type="protein sequence ID" value="KAG6392507.1"/>
    <property type="molecule type" value="Genomic_DNA"/>
</dbReference>
<name>A0A8X8Z5Z8_SALSN</name>
<keyword evidence="7" id="KW-0472">Membrane</keyword>
<dbReference type="Pfam" id="PF00332">
    <property type="entry name" value="Glyco_hydro_17"/>
    <property type="match status" value="1"/>
</dbReference>
<evidence type="ECO:0000256" key="12">
    <source>
        <dbReference type="RuleBase" id="RU004335"/>
    </source>
</evidence>
<keyword evidence="8" id="KW-1015">Disulfide bond</keyword>
<dbReference type="InterPro" id="IPR012946">
    <property type="entry name" value="X8"/>
</dbReference>
<keyword evidence="3" id="KW-1003">Cell membrane</keyword>
<evidence type="ECO:0000256" key="3">
    <source>
        <dbReference type="ARBA" id="ARBA00022475"/>
    </source>
</evidence>
<evidence type="ECO:0000256" key="8">
    <source>
        <dbReference type="ARBA" id="ARBA00023157"/>
    </source>
</evidence>
<evidence type="ECO:0000256" key="9">
    <source>
        <dbReference type="ARBA" id="ARBA00023180"/>
    </source>
</evidence>
<reference evidence="14" key="1">
    <citation type="submission" date="2018-01" db="EMBL/GenBank/DDBJ databases">
        <authorList>
            <person name="Mao J.F."/>
        </authorList>
    </citation>
    <scope>NUCLEOTIDE SEQUENCE</scope>
    <source>
        <strain evidence="14">Huo1</strain>
        <tissue evidence="14">Leaf</tissue>
    </source>
</reference>
<comment type="subcellular location">
    <subcellularLocation>
        <location evidence="1">Cell membrane</location>
        <topology evidence="1">Lipid-anchor</topology>
        <topology evidence="1">GPI-anchor</topology>
    </subcellularLocation>
</comment>
<dbReference type="Proteomes" id="UP000298416">
    <property type="component" value="Unassembled WGS sequence"/>
</dbReference>
<dbReference type="AlphaFoldDB" id="A0A8X8Z5Z8"/>
<dbReference type="SMART" id="SM00768">
    <property type="entry name" value="X8"/>
    <property type="match status" value="1"/>
</dbReference>
<evidence type="ECO:0000256" key="6">
    <source>
        <dbReference type="ARBA" id="ARBA00022801"/>
    </source>
</evidence>
<evidence type="ECO:0000256" key="4">
    <source>
        <dbReference type="ARBA" id="ARBA00022622"/>
    </source>
</evidence>
<evidence type="ECO:0000256" key="2">
    <source>
        <dbReference type="ARBA" id="ARBA00008773"/>
    </source>
</evidence>